<proteinExistence type="predicted"/>
<reference evidence="2" key="1">
    <citation type="submission" date="2022-01" db="EMBL/GenBank/DDBJ databases">
        <authorList>
            <person name="Wang Y."/>
        </authorList>
    </citation>
    <scope>NUCLEOTIDE SEQUENCE</scope>
    <source>
        <strain evidence="2">WB101</strain>
    </source>
</reference>
<keyword evidence="3" id="KW-1185">Reference proteome</keyword>
<gene>
    <name evidence="2" type="ORF">L6773_09675</name>
</gene>
<evidence type="ECO:0000313" key="3">
    <source>
        <dbReference type="Proteomes" id="UP001165366"/>
    </source>
</evidence>
<dbReference type="PROSITE" id="PS51257">
    <property type="entry name" value="PROKAR_LIPOPROTEIN"/>
    <property type="match status" value="1"/>
</dbReference>
<evidence type="ECO:0000313" key="2">
    <source>
        <dbReference type="EMBL" id="MCG2588835.1"/>
    </source>
</evidence>
<evidence type="ECO:0000256" key="1">
    <source>
        <dbReference type="SAM" id="MobiDB-lite"/>
    </source>
</evidence>
<evidence type="ECO:0008006" key="4">
    <source>
        <dbReference type="Google" id="ProtNLM"/>
    </source>
</evidence>
<feature type="region of interest" description="Disordered" evidence="1">
    <location>
        <begin position="92"/>
        <end position="123"/>
    </location>
</feature>
<dbReference type="EMBL" id="JAKLWS010000010">
    <property type="protein sequence ID" value="MCG2588835.1"/>
    <property type="molecule type" value="Genomic_DNA"/>
</dbReference>
<dbReference type="RefSeq" id="WP_237853810.1">
    <property type="nucleotide sequence ID" value="NZ_JAKLWS010000010.1"/>
</dbReference>
<reference evidence="2" key="2">
    <citation type="submission" date="2024-05" db="EMBL/GenBank/DDBJ databases">
        <title>Rhodohalobacter halophilus gen. nov., sp. nov., a moderately halophilic member of the family Balneolaceae.</title>
        <authorList>
            <person name="Xia J."/>
        </authorList>
    </citation>
    <scope>NUCLEOTIDE SEQUENCE</scope>
    <source>
        <strain evidence="2">WB101</strain>
    </source>
</reference>
<sequence length="310" mass="33558">MEIQRRNRRIFTVALLGVTLVVGCVQAQQVSYHGNVQYATGSYFFDESTSSFSASNGLGYVGDKFSVSFSVPFIVQNSPWISYSAAGQLPTGGPQHGGLADSTGRRPGKGGKNGNGSKNQYGSGSYSTPILVAESEEVPITLPDTTSYTQSSFGDPNIYASLKLYSSGSGSSNIQLNSGFKIPFADPNNGFGTGEWDYGVGISLSQRFGKFFMYTNFMRWWLGNMPDLELKDPLTYSAGLTRTFGQGKWFINSTFSGYTEIIKDYDPPMNLSFGVGLFASNRISLNSTFTLGLSESSADQVFGIGWSLKL</sequence>
<comment type="caution">
    <text evidence="2">The sequence shown here is derived from an EMBL/GenBank/DDBJ whole genome shotgun (WGS) entry which is preliminary data.</text>
</comment>
<accession>A0ABS9KDA5</accession>
<name>A0ABS9KDA5_9BACT</name>
<organism evidence="2 3">
    <name type="scientific">Rhodohalobacter sulfatireducens</name>
    <dbReference type="NCBI Taxonomy" id="2911366"/>
    <lineage>
        <taxon>Bacteria</taxon>
        <taxon>Pseudomonadati</taxon>
        <taxon>Balneolota</taxon>
        <taxon>Balneolia</taxon>
        <taxon>Balneolales</taxon>
        <taxon>Balneolaceae</taxon>
        <taxon>Rhodohalobacter</taxon>
    </lineage>
</organism>
<dbReference type="Proteomes" id="UP001165366">
    <property type="component" value="Unassembled WGS sequence"/>
</dbReference>
<protein>
    <recommendedName>
        <fullName evidence="4">Transporter</fullName>
    </recommendedName>
</protein>